<dbReference type="Pfam" id="PF13656">
    <property type="entry name" value="RNA_pol_L_2"/>
    <property type="match status" value="1"/>
</dbReference>
<dbReference type="InterPro" id="IPR022905">
    <property type="entry name" value="Rpo11-like"/>
</dbReference>
<dbReference type="GO" id="GO:0003677">
    <property type="term" value="F:DNA binding"/>
    <property type="evidence" value="ECO:0007669"/>
    <property type="project" value="InterPro"/>
</dbReference>
<keyword evidence="4" id="KW-0539">Nucleus</keyword>
<dbReference type="GO" id="GO:0006366">
    <property type="term" value="P:transcription by RNA polymerase II"/>
    <property type="evidence" value="ECO:0007669"/>
    <property type="project" value="InterPro"/>
</dbReference>
<dbReference type="PANTHER" id="PTHR13946:SF16">
    <property type="entry name" value="DNA-DIRECTED RNA POLYMERASE II SUBUNIT RPB11"/>
    <property type="match status" value="1"/>
</dbReference>
<comment type="similarity">
    <text evidence="5">Belongs to the archaeal Rpo11/eukaryotic RPB11/RPC19 RNA polymerase subunit family.</text>
</comment>
<dbReference type="AlphaFoldDB" id="A0A0L0SY99"/>
<dbReference type="Proteomes" id="UP000054350">
    <property type="component" value="Unassembled WGS sequence"/>
</dbReference>
<evidence type="ECO:0000313" key="8">
    <source>
        <dbReference type="EMBL" id="KNE67472.1"/>
    </source>
</evidence>
<evidence type="ECO:0000313" key="9">
    <source>
        <dbReference type="Proteomes" id="UP000054350"/>
    </source>
</evidence>
<dbReference type="SUPFAM" id="SSF55257">
    <property type="entry name" value="RBP11-like subunits of RNA polymerase"/>
    <property type="match status" value="1"/>
</dbReference>
<dbReference type="InterPro" id="IPR036603">
    <property type="entry name" value="RBP11-like"/>
</dbReference>
<keyword evidence="2" id="KW-0240">DNA-directed RNA polymerase</keyword>
<reference evidence="9" key="2">
    <citation type="submission" date="2009-11" db="EMBL/GenBank/DDBJ databases">
        <title>The Genome Sequence of Allomyces macrogynus strain ATCC 38327.</title>
        <authorList>
            <consortium name="The Broad Institute Genome Sequencing Platform"/>
            <person name="Russ C."/>
            <person name="Cuomo C."/>
            <person name="Shea T."/>
            <person name="Young S.K."/>
            <person name="Zeng Q."/>
            <person name="Koehrsen M."/>
            <person name="Haas B."/>
            <person name="Borodovsky M."/>
            <person name="Guigo R."/>
            <person name="Alvarado L."/>
            <person name="Berlin A."/>
            <person name="Borenstein D."/>
            <person name="Chen Z."/>
            <person name="Engels R."/>
            <person name="Freedman E."/>
            <person name="Gellesch M."/>
            <person name="Goldberg J."/>
            <person name="Griggs A."/>
            <person name="Gujja S."/>
            <person name="Heiman D."/>
            <person name="Hepburn T."/>
            <person name="Howarth C."/>
            <person name="Jen D."/>
            <person name="Larson L."/>
            <person name="Lewis B."/>
            <person name="Mehta T."/>
            <person name="Park D."/>
            <person name="Pearson M."/>
            <person name="Roberts A."/>
            <person name="Saif S."/>
            <person name="Shenoy N."/>
            <person name="Sisk P."/>
            <person name="Stolte C."/>
            <person name="Sykes S."/>
            <person name="Walk T."/>
            <person name="White J."/>
            <person name="Yandava C."/>
            <person name="Burger G."/>
            <person name="Gray M.W."/>
            <person name="Holland P.W.H."/>
            <person name="King N."/>
            <person name="Lang F.B.F."/>
            <person name="Roger A.J."/>
            <person name="Ruiz-Trillo I."/>
            <person name="Lander E."/>
            <person name="Nusbaum C."/>
        </authorList>
    </citation>
    <scope>NUCLEOTIDE SEQUENCE [LARGE SCALE GENOMIC DNA]</scope>
    <source>
        <strain evidence="9">ATCC 38327</strain>
    </source>
</reference>
<dbReference type="InterPro" id="IPR037685">
    <property type="entry name" value="RBP11"/>
</dbReference>
<dbReference type="HAMAP" id="MF_00261">
    <property type="entry name" value="RNApol_arch_Rpo11"/>
    <property type="match status" value="1"/>
</dbReference>
<dbReference type="STRING" id="578462.A0A0L0SY99"/>
<feature type="domain" description="DNA-directed RNA polymerase RBP11-like dimerisation" evidence="6">
    <location>
        <begin position="30"/>
        <end position="100"/>
    </location>
</feature>
<name>A0A0L0SY99_ALLM3</name>
<evidence type="ECO:0000256" key="2">
    <source>
        <dbReference type="ARBA" id="ARBA00022478"/>
    </source>
</evidence>
<dbReference type="OrthoDB" id="10248581at2759"/>
<reference evidence="8 9" key="1">
    <citation type="submission" date="2009-11" db="EMBL/GenBank/DDBJ databases">
        <title>Annotation of Allomyces macrogynus ATCC 38327.</title>
        <authorList>
            <consortium name="The Broad Institute Genome Sequencing Platform"/>
            <person name="Russ C."/>
            <person name="Cuomo C."/>
            <person name="Burger G."/>
            <person name="Gray M.W."/>
            <person name="Holland P.W.H."/>
            <person name="King N."/>
            <person name="Lang F.B.F."/>
            <person name="Roger A.J."/>
            <person name="Ruiz-Trillo I."/>
            <person name="Young S.K."/>
            <person name="Zeng Q."/>
            <person name="Gargeya S."/>
            <person name="Fitzgerald M."/>
            <person name="Haas B."/>
            <person name="Abouelleil A."/>
            <person name="Alvarado L."/>
            <person name="Arachchi H.M."/>
            <person name="Berlin A."/>
            <person name="Chapman S.B."/>
            <person name="Gearin G."/>
            <person name="Goldberg J."/>
            <person name="Griggs A."/>
            <person name="Gujja S."/>
            <person name="Hansen M."/>
            <person name="Heiman D."/>
            <person name="Howarth C."/>
            <person name="Larimer J."/>
            <person name="Lui A."/>
            <person name="MacDonald P.J.P."/>
            <person name="McCowen C."/>
            <person name="Montmayeur A."/>
            <person name="Murphy C."/>
            <person name="Neiman D."/>
            <person name="Pearson M."/>
            <person name="Priest M."/>
            <person name="Roberts A."/>
            <person name="Saif S."/>
            <person name="Shea T."/>
            <person name="Sisk P."/>
            <person name="Stolte C."/>
            <person name="Sykes S."/>
            <person name="Wortman J."/>
            <person name="Nusbaum C."/>
            <person name="Birren B."/>
        </authorList>
    </citation>
    <scope>NUCLEOTIDE SEQUENCE [LARGE SCALE GENOMIC DNA]</scope>
    <source>
        <strain evidence="8 9">ATCC 38327</strain>
    </source>
</reference>
<dbReference type="Gene3D" id="3.30.1360.10">
    <property type="entry name" value="RNA polymerase, RBP11-like subunit"/>
    <property type="match status" value="1"/>
</dbReference>
<sequence length="129" mass="14500">MNAPDRFEIFVLPEGVKKITVTPDTRLPNAATIQIQREDHTLGTLLKAALLRDKRVLFAGYKVPHPLEHYFVLKVQTTDETSPKQALREAIDSLVSDIAVLLGRFNDEVRRARDAASFQAAGPYHNTDF</sequence>
<comment type="subcellular location">
    <subcellularLocation>
        <location evidence="1">Nucleus</location>
    </subcellularLocation>
</comment>
<dbReference type="InterPro" id="IPR008193">
    <property type="entry name" value="RNA_pol_Rpb11_13-16kDa_CS"/>
</dbReference>
<dbReference type="PROSITE" id="PS01154">
    <property type="entry name" value="RNA_POL_L_13KD"/>
    <property type="match status" value="1"/>
</dbReference>
<dbReference type="PANTHER" id="PTHR13946">
    <property type="entry name" value="DNA-DIRECTED RNA POLYMERASE I,II,III"/>
    <property type="match status" value="1"/>
</dbReference>
<evidence type="ECO:0000256" key="5">
    <source>
        <dbReference type="ARBA" id="ARBA00025751"/>
    </source>
</evidence>
<dbReference type="EMBL" id="GG745343">
    <property type="protein sequence ID" value="KNE64052.1"/>
    <property type="molecule type" value="Genomic_DNA"/>
</dbReference>
<dbReference type="GO" id="GO:0005665">
    <property type="term" value="C:RNA polymerase II, core complex"/>
    <property type="evidence" value="ECO:0007669"/>
    <property type="project" value="InterPro"/>
</dbReference>
<evidence type="ECO:0000256" key="3">
    <source>
        <dbReference type="ARBA" id="ARBA00023163"/>
    </source>
</evidence>
<evidence type="ECO:0000259" key="6">
    <source>
        <dbReference type="Pfam" id="PF13656"/>
    </source>
</evidence>
<evidence type="ECO:0000256" key="1">
    <source>
        <dbReference type="ARBA" id="ARBA00004123"/>
    </source>
</evidence>
<organism evidence="8 9">
    <name type="scientific">Allomyces macrogynus (strain ATCC 38327)</name>
    <name type="common">Allomyces javanicus var. macrogynus</name>
    <dbReference type="NCBI Taxonomy" id="578462"/>
    <lineage>
        <taxon>Eukaryota</taxon>
        <taxon>Fungi</taxon>
        <taxon>Fungi incertae sedis</taxon>
        <taxon>Blastocladiomycota</taxon>
        <taxon>Blastocladiomycetes</taxon>
        <taxon>Blastocladiales</taxon>
        <taxon>Blastocladiaceae</taxon>
        <taxon>Allomyces</taxon>
    </lineage>
</organism>
<dbReference type="EMBL" id="GG745353">
    <property type="protein sequence ID" value="KNE67472.1"/>
    <property type="molecule type" value="Genomic_DNA"/>
</dbReference>
<keyword evidence="9" id="KW-1185">Reference proteome</keyword>
<protein>
    <recommendedName>
        <fullName evidence="6">DNA-directed RNA polymerase RBP11-like dimerisation domain-containing protein</fullName>
    </recommendedName>
</protein>
<dbReference type="FunFam" id="3.30.1360.10:FF:000003">
    <property type="entry name" value="DNA-directed RNA polymerase II subunit RPB11"/>
    <property type="match status" value="1"/>
</dbReference>
<dbReference type="CDD" id="cd06926">
    <property type="entry name" value="RNAP_II_RPB11"/>
    <property type="match status" value="1"/>
</dbReference>
<evidence type="ECO:0000256" key="4">
    <source>
        <dbReference type="ARBA" id="ARBA00023242"/>
    </source>
</evidence>
<gene>
    <name evidence="7" type="ORF">AMAG_09110</name>
    <name evidence="8" type="ORF">AMAG_11934</name>
</gene>
<accession>A0A0L0SY99</accession>
<keyword evidence="3" id="KW-0804">Transcription</keyword>
<dbReference type="VEuPathDB" id="FungiDB:AMAG_09110"/>
<evidence type="ECO:0000313" key="7">
    <source>
        <dbReference type="EMBL" id="KNE64052.1"/>
    </source>
</evidence>
<dbReference type="GO" id="GO:0003899">
    <property type="term" value="F:DNA-directed RNA polymerase activity"/>
    <property type="evidence" value="ECO:0007669"/>
    <property type="project" value="InterPro"/>
</dbReference>
<proteinExistence type="inferred from homology"/>
<dbReference type="eggNOG" id="KOG4392">
    <property type="taxonomic scope" value="Eukaryota"/>
</dbReference>
<dbReference type="InterPro" id="IPR009025">
    <property type="entry name" value="RBP11-like_dimer"/>
</dbReference>
<dbReference type="VEuPathDB" id="FungiDB:AMAG_11934"/>
<dbReference type="GO" id="GO:0046983">
    <property type="term" value="F:protein dimerization activity"/>
    <property type="evidence" value="ECO:0007669"/>
    <property type="project" value="InterPro"/>
</dbReference>
<dbReference type="OMA" id="MNAPSRY"/>